<dbReference type="AlphaFoldDB" id="A0A833V9D9"/>
<name>A0A833V9D9_9POAL</name>
<gene>
    <name evidence="1" type="ORF">FCM35_KLT05043</name>
</gene>
<dbReference type="Proteomes" id="UP000623129">
    <property type="component" value="Unassembled WGS sequence"/>
</dbReference>
<comment type="caution">
    <text evidence="1">The sequence shown here is derived from an EMBL/GenBank/DDBJ whole genome shotgun (WGS) entry which is preliminary data.</text>
</comment>
<proteinExistence type="predicted"/>
<keyword evidence="2" id="KW-1185">Reference proteome</keyword>
<dbReference type="EMBL" id="SWLB01000014">
    <property type="protein sequence ID" value="KAF3329712.1"/>
    <property type="molecule type" value="Genomic_DNA"/>
</dbReference>
<organism evidence="1 2">
    <name type="scientific">Carex littledalei</name>
    <dbReference type="NCBI Taxonomy" id="544730"/>
    <lineage>
        <taxon>Eukaryota</taxon>
        <taxon>Viridiplantae</taxon>
        <taxon>Streptophyta</taxon>
        <taxon>Embryophyta</taxon>
        <taxon>Tracheophyta</taxon>
        <taxon>Spermatophyta</taxon>
        <taxon>Magnoliopsida</taxon>
        <taxon>Liliopsida</taxon>
        <taxon>Poales</taxon>
        <taxon>Cyperaceae</taxon>
        <taxon>Cyperoideae</taxon>
        <taxon>Cariceae</taxon>
        <taxon>Carex</taxon>
        <taxon>Carex subgen. Euthyceras</taxon>
    </lineage>
</organism>
<accession>A0A833V9D9</accession>
<dbReference type="OrthoDB" id="659384at2759"/>
<evidence type="ECO:0000313" key="2">
    <source>
        <dbReference type="Proteomes" id="UP000623129"/>
    </source>
</evidence>
<sequence>MNRLKMVSKKNESWAVKHVLHVQHSMEYEQHVHEEARLFDRNELPEYHKWYQINGMASVYLFGMHLDGLSHTVPVTRDEHGKCGYIPSRPLIIQNTLRGLGELAQGVTMFFTKGWRRVSKGLMRTGWGLCNDNGFSPRERAMMDQTGVSEDWKNVPSNESTPLGQNPYPPPPVFEGPDPVQSWLYDGTRWRNY</sequence>
<evidence type="ECO:0000313" key="1">
    <source>
        <dbReference type="EMBL" id="KAF3329712.1"/>
    </source>
</evidence>
<reference evidence="1" key="1">
    <citation type="submission" date="2020-01" db="EMBL/GenBank/DDBJ databases">
        <title>Genome sequence of Kobresia littledalei, the first chromosome-level genome in the family Cyperaceae.</title>
        <authorList>
            <person name="Qu G."/>
        </authorList>
    </citation>
    <scope>NUCLEOTIDE SEQUENCE</scope>
    <source>
        <strain evidence="1">C.B.Clarke</strain>
        <tissue evidence="1">Leaf</tissue>
    </source>
</reference>
<protein>
    <submittedName>
        <fullName evidence="1">Uncharacterized protein</fullName>
    </submittedName>
</protein>